<dbReference type="Pfam" id="PF09548">
    <property type="entry name" value="Spore_III_AB"/>
    <property type="match status" value="1"/>
</dbReference>
<dbReference type="Proteomes" id="UP000886723">
    <property type="component" value="Unassembled WGS sequence"/>
</dbReference>
<proteinExistence type="predicted"/>
<sequence>MIRLLGAMLLAVSCAGMGLLESLRLKKRIDQLKLLIRIASFLEGEISFAKTTLPEALRSVGGRLAPPFSEFLRDLASRLETCPGKSFGELLRQSAAAYLEGTELCREDLEDFYGAAADLGYLDGKMQVHILETYRMEQERKVLRLTGELPAKQKLFQSLGILGGIFLVILLL</sequence>
<organism evidence="1 2">
    <name type="scientific">Candidatus Pullilachnospira stercoravium</name>
    <dbReference type="NCBI Taxonomy" id="2840913"/>
    <lineage>
        <taxon>Bacteria</taxon>
        <taxon>Bacillati</taxon>
        <taxon>Bacillota</taxon>
        <taxon>Clostridia</taxon>
        <taxon>Lachnospirales</taxon>
        <taxon>Lachnospiraceae</taxon>
        <taxon>Lachnospiraceae incertae sedis</taxon>
        <taxon>Candidatus Pullilachnospira</taxon>
    </lineage>
</organism>
<reference evidence="1" key="2">
    <citation type="journal article" date="2021" name="PeerJ">
        <title>Extensive microbial diversity within the chicken gut microbiome revealed by metagenomics and culture.</title>
        <authorList>
            <person name="Gilroy R."/>
            <person name="Ravi A."/>
            <person name="Getino M."/>
            <person name="Pursley I."/>
            <person name="Horton D.L."/>
            <person name="Alikhan N.F."/>
            <person name="Baker D."/>
            <person name="Gharbi K."/>
            <person name="Hall N."/>
            <person name="Watson M."/>
            <person name="Adriaenssens E.M."/>
            <person name="Foster-Nyarko E."/>
            <person name="Jarju S."/>
            <person name="Secka A."/>
            <person name="Antonio M."/>
            <person name="Oren A."/>
            <person name="Chaudhuri R.R."/>
            <person name="La Ragione R."/>
            <person name="Hildebrand F."/>
            <person name="Pallen M.J."/>
        </authorList>
    </citation>
    <scope>NUCLEOTIDE SEQUENCE</scope>
    <source>
        <strain evidence="1">ChiBcec2-4451</strain>
    </source>
</reference>
<evidence type="ECO:0000313" key="1">
    <source>
        <dbReference type="EMBL" id="HIV13716.1"/>
    </source>
</evidence>
<gene>
    <name evidence="1" type="ORF">IAA63_11335</name>
</gene>
<evidence type="ECO:0000313" key="2">
    <source>
        <dbReference type="Proteomes" id="UP000886723"/>
    </source>
</evidence>
<dbReference type="AlphaFoldDB" id="A0A9D1NWN4"/>
<dbReference type="EMBL" id="DVON01000241">
    <property type="protein sequence ID" value="HIV13716.1"/>
    <property type="molecule type" value="Genomic_DNA"/>
</dbReference>
<accession>A0A9D1NWN4</accession>
<dbReference type="InterPro" id="IPR014198">
    <property type="entry name" value="Spore_III_AB"/>
</dbReference>
<comment type="caution">
    <text evidence="1">The sequence shown here is derived from an EMBL/GenBank/DDBJ whole genome shotgun (WGS) entry which is preliminary data.</text>
</comment>
<name>A0A9D1NWN4_9FIRM</name>
<reference evidence="1" key="1">
    <citation type="submission" date="2020-10" db="EMBL/GenBank/DDBJ databases">
        <authorList>
            <person name="Gilroy R."/>
        </authorList>
    </citation>
    <scope>NUCLEOTIDE SEQUENCE</scope>
    <source>
        <strain evidence="1">ChiBcec2-4451</strain>
    </source>
</reference>
<protein>
    <submittedName>
        <fullName evidence="1">Stage III sporulation protein AB</fullName>
    </submittedName>
</protein>